<evidence type="ECO:0000256" key="4">
    <source>
        <dbReference type="ARBA" id="ARBA00022912"/>
    </source>
</evidence>
<evidence type="ECO:0000313" key="9">
    <source>
        <dbReference type="EMBL" id="CAB5059714.1"/>
    </source>
</evidence>
<accession>A0A6J6CFJ0</accession>
<organism evidence="6">
    <name type="scientific">freshwater metagenome</name>
    <dbReference type="NCBI Taxonomy" id="449393"/>
    <lineage>
        <taxon>unclassified sequences</taxon>
        <taxon>metagenomes</taxon>
        <taxon>ecological metagenomes</taxon>
    </lineage>
</organism>
<dbReference type="Pfam" id="PF01451">
    <property type="entry name" value="LMWPc"/>
    <property type="match status" value="1"/>
</dbReference>
<dbReference type="Gene3D" id="3.40.50.2300">
    <property type="match status" value="1"/>
</dbReference>
<dbReference type="PANTHER" id="PTHR11717:SF7">
    <property type="entry name" value="LOW MOLECULAR WEIGHT PHOSPHOTYROSINE PROTEIN PHOSPHATASE"/>
    <property type="match status" value="1"/>
</dbReference>
<keyword evidence="3" id="KW-0378">Hydrolase</keyword>
<evidence type="ECO:0000313" key="6">
    <source>
        <dbReference type="EMBL" id="CAB4550202.1"/>
    </source>
</evidence>
<keyword evidence="4" id="KW-0904">Protein phosphatase</keyword>
<dbReference type="EMBL" id="CAFBNQ010000038">
    <property type="protein sequence ID" value="CAB4956431.1"/>
    <property type="molecule type" value="Genomic_DNA"/>
</dbReference>
<evidence type="ECO:0000256" key="3">
    <source>
        <dbReference type="ARBA" id="ARBA00022801"/>
    </source>
</evidence>
<sequence length="165" mass="18588">MPDLSHLRDRDELLITMVCLGNICRSPMAAAVLANRTADWKEPRILVDSAGTSNWHVGEGPNPPSKKTWEAAGYKFDHVASQITEARMKKSDLILVMDRSNHRNVLALTEDSDLHSKVHFLRDFDYTITGEREVPDPYSLPDSAFEEVLGMVERAIDGLLQELTR</sequence>
<dbReference type="InterPro" id="IPR023485">
    <property type="entry name" value="Ptyr_pPase"/>
</dbReference>
<dbReference type="EMBL" id="CAFAAX010000065">
    <property type="protein sequence ID" value="CAB4814206.1"/>
    <property type="molecule type" value="Genomic_DNA"/>
</dbReference>
<reference evidence="6" key="1">
    <citation type="submission" date="2020-05" db="EMBL/GenBank/DDBJ databases">
        <authorList>
            <person name="Chiriac C."/>
            <person name="Salcher M."/>
            <person name="Ghai R."/>
            <person name="Kavagutti S V."/>
        </authorList>
    </citation>
    <scope>NUCLEOTIDE SEQUENCE</scope>
</reference>
<dbReference type="CDD" id="cd16343">
    <property type="entry name" value="LMWPTP"/>
    <property type="match status" value="1"/>
</dbReference>
<proteinExistence type="inferred from homology"/>
<comment type="similarity">
    <text evidence="1">Belongs to the low molecular weight phosphotyrosine protein phosphatase family.</text>
</comment>
<dbReference type="GO" id="GO:0004725">
    <property type="term" value="F:protein tyrosine phosphatase activity"/>
    <property type="evidence" value="ECO:0007669"/>
    <property type="project" value="UniProtKB-EC"/>
</dbReference>
<dbReference type="InterPro" id="IPR017867">
    <property type="entry name" value="Tyr_phospatase_low_mol_wt"/>
</dbReference>
<evidence type="ECO:0000259" key="5">
    <source>
        <dbReference type="SMART" id="SM00226"/>
    </source>
</evidence>
<dbReference type="InterPro" id="IPR036196">
    <property type="entry name" value="Ptyr_pPase_sf"/>
</dbReference>
<protein>
    <recommendedName>
        <fullName evidence="2">protein-tyrosine-phosphatase</fullName>
        <ecNumber evidence="2">3.1.3.48</ecNumber>
    </recommendedName>
</protein>
<dbReference type="EMBL" id="CAEZTA010000010">
    <property type="protein sequence ID" value="CAB4550202.1"/>
    <property type="molecule type" value="Genomic_DNA"/>
</dbReference>
<feature type="domain" description="Phosphotyrosine protein phosphatase I" evidence="5">
    <location>
        <begin position="13"/>
        <end position="162"/>
    </location>
</feature>
<evidence type="ECO:0000256" key="1">
    <source>
        <dbReference type="ARBA" id="ARBA00011063"/>
    </source>
</evidence>
<name>A0A6J6CFJ0_9ZZZZ</name>
<dbReference type="PRINTS" id="PR00719">
    <property type="entry name" value="LMWPTPASE"/>
</dbReference>
<dbReference type="EMBL" id="CAFBQR010000018">
    <property type="protein sequence ID" value="CAB5059714.1"/>
    <property type="molecule type" value="Genomic_DNA"/>
</dbReference>
<gene>
    <name evidence="6" type="ORF">UFOPK1541_00181</name>
    <name evidence="7" type="ORF">UFOPK3119_00596</name>
    <name evidence="8" type="ORF">UFOPK3861_00502</name>
    <name evidence="9" type="ORF">UFOPK4348_00194</name>
</gene>
<dbReference type="InterPro" id="IPR050438">
    <property type="entry name" value="LMW_PTPase"/>
</dbReference>
<dbReference type="PANTHER" id="PTHR11717">
    <property type="entry name" value="LOW MOLECULAR WEIGHT PROTEIN TYROSINE PHOSPHATASE"/>
    <property type="match status" value="1"/>
</dbReference>
<dbReference type="SMART" id="SM00226">
    <property type="entry name" value="LMWPc"/>
    <property type="match status" value="1"/>
</dbReference>
<dbReference type="SUPFAM" id="SSF52788">
    <property type="entry name" value="Phosphotyrosine protein phosphatases I"/>
    <property type="match status" value="1"/>
</dbReference>
<dbReference type="EC" id="3.1.3.48" evidence="2"/>
<dbReference type="AlphaFoldDB" id="A0A6J6CFJ0"/>
<evidence type="ECO:0000313" key="8">
    <source>
        <dbReference type="EMBL" id="CAB4956431.1"/>
    </source>
</evidence>
<evidence type="ECO:0000313" key="7">
    <source>
        <dbReference type="EMBL" id="CAB4814206.1"/>
    </source>
</evidence>
<evidence type="ECO:0000256" key="2">
    <source>
        <dbReference type="ARBA" id="ARBA00013064"/>
    </source>
</evidence>